<dbReference type="PROSITE" id="PS51257">
    <property type="entry name" value="PROKAR_LIPOPROTEIN"/>
    <property type="match status" value="1"/>
</dbReference>
<keyword evidence="1" id="KW-0732">Signal</keyword>
<gene>
    <name evidence="2" type="ORF">NBH00_17755</name>
</gene>
<protein>
    <submittedName>
        <fullName evidence="2">DUF4430 domain-containing protein</fullName>
    </submittedName>
</protein>
<dbReference type="RefSeq" id="WP_254569930.1">
    <property type="nucleotide sequence ID" value="NZ_CP098502.1"/>
</dbReference>
<dbReference type="Proteomes" id="UP001056035">
    <property type="component" value="Chromosome"/>
</dbReference>
<sequence length="317" mass="32508">MSRQSSFRLPRPARGPAAALMAATLTTALALAGCGAGDSPSGAQLLVTQDFGARPVADLAQPKVGASATVLSLLEGNLKVIVAGGRVRSVNGIAAGGGSGWYPFVNGVGAKKGLLTQDVRGRDRVWWDRHPFAAATRIQAVVGSFPAPFVAGVKDGKKLPVRVECQPSDIPACQTVQDAMTAAGVFAAKGGLQQSFTKETLRIVVGPYVQIRDDETVKTLEDGPRVSGVFARPAADARSIAILDAAGRTTRTLGPGDGLIAATRLDDGQPVWIVTGVDAAGVKAAASALDEGNLRGHFAFAVVDGRAVGVPEVRATP</sequence>
<evidence type="ECO:0000313" key="2">
    <source>
        <dbReference type="EMBL" id="UTI63199.1"/>
    </source>
</evidence>
<dbReference type="EMBL" id="CP098502">
    <property type="protein sequence ID" value="UTI63199.1"/>
    <property type="molecule type" value="Genomic_DNA"/>
</dbReference>
<feature type="signal peptide" evidence="1">
    <location>
        <begin position="1"/>
        <end position="32"/>
    </location>
</feature>
<evidence type="ECO:0000256" key="1">
    <source>
        <dbReference type="SAM" id="SignalP"/>
    </source>
</evidence>
<feature type="chain" id="PRO_5047115356" evidence="1">
    <location>
        <begin position="33"/>
        <end position="317"/>
    </location>
</feature>
<proteinExistence type="predicted"/>
<evidence type="ECO:0000313" key="3">
    <source>
        <dbReference type="Proteomes" id="UP001056035"/>
    </source>
</evidence>
<accession>A0ABY5DNL0</accession>
<reference evidence="2 3" key="1">
    <citation type="submission" date="2022-06" db="EMBL/GenBank/DDBJ databases">
        <title>Paraconexibacter antarcticus.</title>
        <authorList>
            <person name="Kim C.S."/>
        </authorList>
    </citation>
    <scope>NUCLEOTIDE SEQUENCE [LARGE SCALE GENOMIC DNA]</scope>
    <source>
        <strain evidence="2 3">02-257</strain>
    </source>
</reference>
<keyword evidence="3" id="KW-1185">Reference proteome</keyword>
<organism evidence="2 3">
    <name type="scientific">Paraconexibacter antarcticus</name>
    <dbReference type="NCBI Taxonomy" id="2949664"/>
    <lineage>
        <taxon>Bacteria</taxon>
        <taxon>Bacillati</taxon>
        <taxon>Actinomycetota</taxon>
        <taxon>Thermoleophilia</taxon>
        <taxon>Solirubrobacterales</taxon>
        <taxon>Paraconexibacteraceae</taxon>
        <taxon>Paraconexibacter</taxon>
    </lineage>
</organism>
<name>A0ABY5DNL0_9ACTN</name>